<name>A0ABT7CYL7_9BACT</name>
<dbReference type="SUPFAM" id="SSF63829">
    <property type="entry name" value="Calcium-dependent phosphotriesterase"/>
    <property type="match status" value="1"/>
</dbReference>
<gene>
    <name evidence="3" type="ORF">QNI19_34010</name>
</gene>
<organism evidence="3 4">
    <name type="scientific">Xanthocytophaga flava</name>
    <dbReference type="NCBI Taxonomy" id="3048013"/>
    <lineage>
        <taxon>Bacteria</taxon>
        <taxon>Pseudomonadati</taxon>
        <taxon>Bacteroidota</taxon>
        <taxon>Cytophagia</taxon>
        <taxon>Cytophagales</taxon>
        <taxon>Rhodocytophagaceae</taxon>
        <taxon>Xanthocytophaga</taxon>
    </lineage>
</organism>
<keyword evidence="1" id="KW-0378">Hydrolase</keyword>
<dbReference type="Gene3D" id="2.120.10.30">
    <property type="entry name" value="TolB, C-terminal domain"/>
    <property type="match status" value="1"/>
</dbReference>
<evidence type="ECO:0000259" key="2">
    <source>
        <dbReference type="Pfam" id="PF08450"/>
    </source>
</evidence>
<evidence type="ECO:0000313" key="3">
    <source>
        <dbReference type="EMBL" id="MDJ1498007.1"/>
    </source>
</evidence>
<dbReference type="EMBL" id="JASJOT010000038">
    <property type="protein sequence ID" value="MDJ1498007.1"/>
    <property type="molecule type" value="Genomic_DNA"/>
</dbReference>
<dbReference type="InterPro" id="IPR051262">
    <property type="entry name" value="SMP-30/CGR1_Lactonase"/>
</dbReference>
<sequence length="323" mass="35651">MTNLFTTSFSTLCIALGLPFVQSSLSESVANHNFRQTVQTIADSTSGSGIIATQAKPQLVSNQFSFTEGPAVDKKGNVYFTDQPNNKIWKYDTEGKLSVFMENSGRSNGMYFDQKGNLISCADENNQLWSISPQGKVTVLLKDFQGHTFNGPNDVWVDKSGGIYFTDPYYQRPYWKRQSPDPNLGGEKLYYLPKGASAAILLDDTFKQPNGLIGTADGKILYVADIGDNKTYKYEIAGNGVLKNRQLFVNQGSDGMTIDNQGNVYLTGNGVTVYNKEGQKIEHIPIQAKWTANVCFGGKEKNLLFITASESVYTLKMQVKGVQ</sequence>
<proteinExistence type="predicted"/>
<feature type="domain" description="SMP-30/Gluconolactonase/LRE-like region" evidence="2">
    <location>
        <begin position="66"/>
        <end position="309"/>
    </location>
</feature>
<dbReference type="PANTHER" id="PTHR47572">
    <property type="entry name" value="LIPOPROTEIN-RELATED"/>
    <property type="match status" value="1"/>
</dbReference>
<evidence type="ECO:0000256" key="1">
    <source>
        <dbReference type="ARBA" id="ARBA00022801"/>
    </source>
</evidence>
<accession>A0ABT7CYL7</accession>
<dbReference type="InterPro" id="IPR011042">
    <property type="entry name" value="6-blade_b-propeller_TolB-like"/>
</dbReference>
<dbReference type="PANTHER" id="PTHR47572:SF4">
    <property type="entry name" value="LACTONASE DRP35"/>
    <property type="match status" value="1"/>
</dbReference>
<dbReference type="Pfam" id="PF08450">
    <property type="entry name" value="SGL"/>
    <property type="match status" value="1"/>
</dbReference>
<comment type="caution">
    <text evidence="3">The sequence shown here is derived from an EMBL/GenBank/DDBJ whole genome shotgun (WGS) entry which is preliminary data.</text>
</comment>
<protein>
    <submittedName>
        <fullName evidence="3">SMP-30/gluconolactonase/LRE family protein</fullName>
    </submittedName>
</protein>
<keyword evidence="4" id="KW-1185">Reference proteome</keyword>
<reference evidence="3 4" key="1">
    <citation type="submission" date="2023-05" db="EMBL/GenBank/DDBJ databases">
        <authorList>
            <person name="Zhang X."/>
        </authorList>
    </citation>
    <scope>NUCLEOTIDE SEQUENCE [LARGE SCALE GENOMIC DNA]</scope>
    <source>
        <strain evidence="3 4">DM2B3-1</strain>
    </source>
</reference>
<dbReference type="InterPro" id="IPR013658">
    <property type="entry name" value="SGL"/>
</dbReference>
<evidence type="ECO:0000313" key="4">
    <source>
        <dbReference type="Proteomes" id="UP001228581"/>
    </source>
</evidence>
<dbReference type="Proteomes" id="UP001228581">
    <property type="component" value="Unassembled WGS sequence"/>
</dbReference>